<comment type="similarity">
    <text evidence="2 4">Belongs to the Nudix hydrolase family.</text>
</comment>
<dbReference type="EMBL" id="BJZR01000008">
    <property type="protein sequence ID" value="GEO91211.1"/>
    <property type="molecule type" value="Genomic_DNA"/>
</dbReference>
<dbReference type="InterPro" id="IPR000086">
    <property type="entry name" value="NUDIX_hydrolase_dom"/>
</dbReference>
<evidence type="ECO:0000313" key="6">
    <source>
        <dbReference type="EMBL" id="ALU38670.1"/>
    </source>
</evidence>
<accession>A0A0U3GF58</accession>
<reference evidence="7 9" key="2">
    <citation type="submission" date="2019-07" db="EMBL/GenBank/DDBJ databases">
        <title>Whole genome shotgun sequence of Kocuria flava NBRC 107626.</title>
        <authorList>
            <person name="Hosoyama A."/>
            <person name="Uohara A."/>
            <person name="Ohji S."/>
            <person name="Ichikawa N."/>
        </authorList>
    </citation>
    <scope>NUCLEOTIDE SEQUENCE [LARGE SCALE GENOMIC DNA]</scope>
    <source>
        <strain evidence="7 9">NBRC 107626</strain>
    </source>
</reference>
<dbReference type="KEGG" id="kfv:AS188_01660"/>
<comment type="cofactor">
    <cofactor evidence="1">
        <name>Mg(2+)</name>
        <dbReference type="ChEBI" id="CHEBI:18420"/>
    </cofactor>
</comment>
<dbReference type="STRING" id="446860.AS188_01660"/>
<evidence type="ECO:0000256" key="1">
    <source>
        <dbReference type="ARBA" id="ARBA00001946"/>
    </source>
</evidence>
<organism evidence="6 8">
    <name type="scientific">Kocuria flava</name>
    <dbReference type="NCBI Taxonomy" id="446860"/>
    <lineage>
        <taxon>Bacteria</taxon>
        <taxon>Bacillati</taxon>
        <taxon>Actinomycetota</taxon>
        <taxon>Actinomycetes</taxon>
        <taxon>Micrococcales</taxon>
        <taxon>Micrococcaceae</taxon>
        <taxon>Kocuria</taxon>
    </lineage>
</organism>
<keyword evidence="9" id="KW-1185">Reference proteome</keyword>
<dbReference type="InterPro" id="IPR020084">
    <property type="entry name" value="NUDIX_hydrolase_CS"/>
</dbReference>
<dbReference type="PROSITE" id="PS00893">
    <property type="entry name" value="NUDIX_BOX"/>
    <property type="match status" value="1"/>
</dbReference>
<evidence type="ECO:0000259" key="5">
    <source>
        <dbReference type="PROSITE" id="PS51462"/>
    </source>
</evidence>
<dbReference type="InterPro" id="IPR020476">
    <property type="entry name" value="Nudix_hydrolase"/>
</dbReference>
<dbReference type="PRINTS" id="PR00502">
    <property type="entry name" value="NUDIXFAMILY"/>
</dbReference>
<dbReference type="GO" id="GO:0016787">
    <property type="term" value="F:hydrolase activity"/>
    <property type="evidence" value="ECO:0007669"/>
    <property type="project" value="UniProtKB-KW"/>
</dbReference>
<keyword evidence="3 4" id="KW-0378">Hydrolase</keyword>
<dbReference type="EMBL" id="CP013254">
    <property type="protein sequence ID" value="ALU38670.1"/>
    <property type="molecule type" value="Genomic_DNA"/>
</dbReference>
<dbReference type="InterPro" id="IPR015797">
    <property type="entry name" value="NUDIX_hydrolase-like_dom_sf"/>
</dbReference>
<evidence type="ECO:0000256" key="3">
    <source>
        <dbReference type="ARBA" id="ARBA00022801"/>
    </source>
</evidence>
<dbReference type="OrthoDB" id="9804442at2"/>
<dbReference type="Proteomes" id="UP000057181">
    <property type="component" value="Chromosome"/>
</dbReference>
<proteinExistence type="inferred from homology"/>
<gene>
    <name evidence="6" type="ORF">AS188_01660</name>
    <name evidence="7" type="ORF">KFL01_05170</name>
</gene>
<evidence type="ECO:0000313" key="7">
    <source>
        <dbReference type="EMBL" id="GEO91211.1"/>
    </source>
</evidence>
<dbReference type="Pfam" id="PF00293">
    <property type="entry name" value="NUDIX"/>
    <property type="match status" value="1"/>
</dbReference>
<dbReference type="AlphaFoldDB" id="A0A0U3GF58"/>
<dbReference type="SUPFAM" id="SSF55811">
    <property type="entry name" value="Nudix"/>
    <property type="match status" value="1"/>
</dbReference>
<dbReference type="Proteomes" id="UP000321155">
    <property type="component" value="Unassembled WGS sequence"/>
</dbReference>
<dbReference type="PANTHER" id="PTHR43046">
    <property type="entry name" value="GDP-MANNOSE MANNOSYL HYDROLASE"/>
    <property type="match status" value="1"/>
</dbReference>
<protein>
    <submittedName>
        <fullName evidence="6">NUDIX hydrolase</fullName>
    </submittedName>
</protein>
<dbReference type="RefSeq" id="WP_058857384.1">
    <property type="nucleotide sequence ID" value="NZ_BJZR01000008.1"/>
</dbReference>
<evidence type="ECO:0000256" key="4">
    <source>
        <dbReference type="RuleBase" id="RU003476"/>
    </source>
</evidence>
<evidence type="ECO:0000256" key="2">
    <source>
        <dbReference type="ARBA" id="ARBA00005582"/>
    </source>
</evidence>
<sequence length="137" mass="14302">MRTVRAAAAVVLDERGRLLLVQRGRAPQRGRWTLPGGALEPGETVAGAAAREVLEETGLRVRVRRELGTVRVPAGEDLVYEVHDVEAVACGGTLRAGDDAAAVRWASPGELAGLPTTDGLIGHLVRFGVLPPEPAGG</sequence>
<dbReference type="CDD" id="cd04673">
    <property type="entry name" value="NUDIX_ADPRase"/>
    <property type="match status" value="1"/>
</dbReference>
<dbReference type="Gene3D" id="3.90.79.10">
    <property type="entry name" value="Nucleoside Triphosphate Pyrophosphohydrolase"/>
    <property type="match status" value="1"/>
</dbReference>
<evidence type="ECO:0000313" key="9">
    <source>
        <dbReference type="Proteomes" id="UP000321155"/>
    </source>
</evidence>
<name>A0A0U3GF58_9MICC</name>
<dbReference type="PROSITE" id="PS51462">
    <property type="entry name" value="NUDIX"/>
    <property type="match status" value="1"/>
</dbReference>
<evidence type="ECO:0000313" key="8">
    <source>
        <dbReference type="Proteomes" id="UP000057181"/>
    </source>
</evidence>
<reference evidence="6 8" key="1">
    <citation type="submission" date="2015-11" db="EMBL/GenBank/DDBJ databases">
        <title>Complete Genome Sequence of Kocuria flava strain HO-9041.</title>
        <authorList>
            <person name="Zhou M."/>
            <person name="Dai J."/>
        </authorList>
    </citation>
    <scope>NUCLEOTIDE SEQUENCE [LARGE SCALE GENOMIC DNA]</scope>
    <source>
        <strain evidence="6 8">HO-9041</strain>
    </source>
</reference>
<dbReference type="PANTHER" id="PTHR43046:SF14">
    <property type="entry name" value="MUTT_NUDIX FAMILY PROTEIN"/>
    <property type="match status" value="1"/>
</dbReference>
<feature type="domain" description="Nudix hydrolase" evidence="5">
    <location>
        <begin position="2"/>
        <end position="127"/>
    </location>
</feature>